<proteinExistence type="predicted"/>
<evidence type="ECO:0000256" key="7">
    <source>
        <dbReference type="ARBA" id="ARBA00023015"/>
    </source>
</evidence>
<keyword evidence="9" id="KW-0371">Homeobox</keyword>
<dbReference type="FunFam" id="1.10.10.60:FF:000257">
    <property type="entry name" value="Zinc-finger homeodomain protein 2"/>
    <property type="match status" value="1"/>
</dbReference>
<dbReference type="AlphaFoldDB" id="A0A4S8JL10"/>
<organism evidence="14 15">
    <name type="scientific">Musa balbisiana</name>
    <name type="common">Banana</name>
    <dbReference type="NCBI Taxonomy" id="52838"/>
    <lineage>
        <taxon>Eukaryota</taxon>
        <taxon>Viridiplantae</taxon>
        <taxon>Streptophyta</taxon>
        <taxon>Embryophyta</taxon>
        <taxon>Tracheophyta</taxon>
        <taxon>Spermatophyta</taxon>
        <taxon>Magnoliopsida</taxon>
        <taxon>Liliopsida</taxon>
        <taxon>Zingiberales</taxon>
        <taxon>Musaceae</taxon>
        <taxon>Musa</taxon>
    </lineage>
</organism>
<feature type="compositionally biased region" description="Gly residues" evidence="12">
    <location>
        <begin position="46"/>
        <end position="57"/>
    </location>
</feature>
<dbReference type="Gene3D" id="1.10.10.60">
    <property type="entry name" value="Homeodomain-like"/>
    <property type="match status" value="1"/>
</dbReference>
<dbReference type="GO" id="GO:0000976">
    <property type="term" value="F:transcription cis-regulatory region binding"/>
    <property type="evidence" value="ECO:0007669"/>
    <property type="project" value="TreeGrafter"/>
</dbReference>
<keyword evidence="8" id="KW-0238">DNA-binding</keyword>
<evidence type="ECO:0000256" key="3">
    <source>
        <dbReference type="ARBA" id="ARBA00011416"/>
    </source>
</evidence>
<comment type="caution">
    <text evidence="14">The sequence shown here is derived from an EMBL/GenBank/DDBJ whole genome shotgun (WGS) entry which is preliminary data.</text>
</comment>
<evidence type="ECO:0000256" key="9">
    <source>
        <dbReference type="ARBA" id="ARBA00023155"/>
    </source>
</evidence>
<dbReference type="PANTHER" id="PTHR31948:SF167">
    <property type="entry name" value="ZINC-FINGER HOMEODOMAIN PROTEIN 6"/>
    <property type="match status" value="1"/>
</dbReference>
<evidence type="ECO:0000256" key="5">
    <source>
        <dbReference type="ARBA" id="ARBA00022771"/>
    </source>
</evidence>
<name>A0A4S8JL10_MUSBA</name>
<dbReference type="PANTHER" id="PTHR31948">
    <property type="entry name" value="ZINC-FINGER HOMEODOMAIN PROTEIN 2"/>
    <property type="match status" value="1"/>
</dbReference>
<evidence type="ECO:0000256" key="1">
    <source>
        <dbReference type="ARBA" id="ARBA00004049"/>
    </source>
</evidence>
<comment type="subcellular location">
    <subcellularLocation>
        <location evidence="2">Nucleus</location>
    </subcellularLocation>
</comment>
<accession>A0A4S8JL10</accession>
<evidence type="ECO:0000256" key="10">
    <source>
        <dbReference type="ARBA" id="ARBA00023163"/>
    </source>
</evidence>
<reference evidence="14 15" key="1">
    <citation type="journal article" date="2019" name="Nat. Plants">
        <title>Genome sequencing of Musa balbisiana reveals subgenome evolution and function divergence in polyploid bananas.</title>
        <authorList>
            <person name="Yao X."/>
        </authorList>
    </citation>
    <scope>NUCLEOTIDE SEQUENCE [LARGE SCALE GENOMIC DNA]</scope>
    <source>
        <strain evidence="15">cv. DH-PKW</strain>
        <tissue evidence="14">Leaves</tissue>
    </source>
</reference>
<protein>
    <recommendedName>
        <fullName evidence="13">ZF-HD dimerization-type domain-containing protein</fullName>
    </recommendedName>
</protein>
<comment type="subunit">
    <text evidence="3">Homo- and heterodimer with other ZFHD proteins.</text>
</comment>
<dbReference type="Pfam" id="PF04770">
    <property type="entry name" value="ZF-HD_dimer"/>
    <property type="match status" value="1"/>
</dbReference>
<dbReference type="GO" id="GO:0008270">
    <property type="term" value="F:zinc ion binding"/>
    <property type="evidence" value="ECO:0007669"/>
    <property type="project" value="UniProtKB-KW"/>
</dbReference>
<feature type="compositionally biased region" description="Low complexity" evidence="12">
    <location>
        <begin position="33"/>
        <end position="45"/>
    </location>
</feature>
<dbReference type="GO" id="GO:0050793">
    <property type="term" value="P:regulation of developmental process"/>
    <property type="evidence" value="ECO:0007669"/>
    <property type="project" value="TreeGrafter"/>
</dbReference>
<dbReference type="SUPFAM" id="SSF46689">
    <property type="entry name" value="Homeodomain-like"/>
    <property type="match status" value="1"/>
</dbReference>
<keyword evidence="11" id="KW-0539">Nucleus</keyword>
<evidence type="ECO:0000313" key="14">
    <source>
        <dbReference type="EMBL" id="THU62074.1"/>
    </source>
</evidence>
<dbReference type="GO" id="GO:0003700">
    <property type="term" value="F:DNA-binding transcription factor activity"/>
    <property type="evidence" value="ECO:0007669"/>
    <property type="project" value="TreeGrafter"/>
</dbReference>
<evidence type="ECO:0000256" key="4">
    <source>
        <dbReference type="ARBA" id="ARBA00022723"/>
    </source>
</evidence>
<gene>
    <name evidence="14" type="ORF">C4D60_Mb01t01330</name>
</gene>
<comment type="function">
    <text evidence="1">Putative transcription factor.</text>
</comment>
<feature type="compositionally biased region" description="Low complexity" evidence="12">
    <location>
        <begin position="216"/>
        <end position="250"/>
    </location>
</feature>
<keyword evidence="7" id="KW-0805">Transcription regulation</keyword>
<evidence type="ECO:0000256" key="12">
    <source>
        <dbReference type="SAM" id="MobiDB-lite"/>
    </source>
</evidence>
<dbReference type="NCBIfam" id="TIGR01566">
    <property type="entry name" value="ZF_HD_prot_N"/>
    <property type="match status" value="1"/>
</dbReference>
<evidence type="ECO:0000256" key="2">
    <source>
        <dbReference type="ARBA" id="ARBA00004123"/>
    </source>
</evidence>
<dbReference type="InterPro" id="IPR009057">
    <property type="entry name" value="Homeodomain-like_sf"/>
</dbReference>
<dbReference type="InterPro" id="IPR006455">
    <property type="entry name" value="Homeodomain_ZF_HD"/>
</dbReference>
<evidence type="ECO:0000256" key="8">
    <source>
        <dbReference type="ARBA" id="ARBA00023125"/>
    </source>
</evidence>
<dbReference type="EMBL" id="PYDT01000004">
    <property type="protein sequence ID" value="THU62074.1"/>
    <property type="molecule type" value="Genomic_DNA"/>
</dbReference>
<dbReference type="NCBIfam" id="TIGR01565">
    <property type="entry name" value="homeo_ZF_HD"/>
    <property type="match status" value="1"/>
</dbReference>
<evidence type="ECO:0000256" key="11">
    <source>
        <dbReference type="ARBA" id="ARBA00023242"/>
    </source>
</evidence>
<feature type="region of interest" description="Disordered" evidence="12">
    <location>
        <begin position="202"/>
        <end position="267"/>
    </location>
</feature>
<evidence type="ECO:0000259" key="13">
    <source>
        <dbReference type="PROSITE" id="PS51523"/>
    </source>
</evidence>
<feature type="region of interest" description="Disordered" evidence="12">
    <location>
        <begin position="31"/>
        <end position="67"/>
    </location>
</feature>
<dbReference type="InterPro" id="IPR006456">
    <property type="entry name" value="ZF_HD_homeobox_Cys/His_dimer"/>
</dbReference>
<sequence length="343" mass="36327">MEFRNPGEIGIPSSSSGYNASLGVRSAFSKPTLSPSSSLVSPSGAAVGGGGVGGGPRNGDILGNTKPSNLVSNLTALDHRPGSLGNNADQASISNSSLGAAGVGVSVNSEPAASATMTVPDIPTKYKECLRNHAAALGGHVVDGCGEFMPNGDPDTPEALKCAACGCHRSFHRRETQGGANAANSFYHGTTRPPLLLPPPHPQAQLHHHQKHFQLSGFSSSPSPAQPGSPGFVHFGGNNPSGNGGTTTESSSEEMIDTGTPTPSAMPKKRFRTKFTAEQKEKMLAFAERWRIQRQDDAVVEQFCSEIGVRRQVLKVWMHNNKHMITRKQQQRQQLESALHPQR</sequence>
<keyword evidence="15" id="KW-1185">Reference proteome</keyword>
<evidence type="ECO:0000313" key="15">
    <source>
        <dbReference type="Proteomes" id="UP000317650"/>
    </source>
</evidence>
<feature type="domain" description="ZF-HD dimerization-type" evidence="13">
    <location>
        <begin position="126"/>
        <end position="175"/>
    </location>
</feature>
<dbReference type="PROSITE" id="PS51523">
    <property type="entry name" value="ZF_HD_DIMER"/>
    <property type="match status" value="1"/>
</dbReference>
<dbReference type="Proteomes" id="UP000317650">
    <property type="component" value="Chromosome 1"/>
</dbReference>
<dbReference type="GO" id="GO:0005634">
    <property type="term" value="C:nucleus"/>
    <property type="evidence" value="ECO:0007669"/>
    <property type="project" value="UniProtKB-SubCell"/>
</dbReference>
<evidence type="ECO:0000256" key="6">
    <source>
        <dbReference type="ARBA" id="ARBA00022833"/>
    </source>
</evidence>
<keyword evidence="6" id="KW-0862">Zinc</keyword>
<keyword evidence="10" id="KW-0804">Transcription</keyword>
<keyword evidence="5" id="KW-0863">Zinc-finger</keyword>
<keyword evidence="4" id="KW-0479">Metal-binding</keyword>